<dbReference type="PRINTS" id="PR00080">
    <property type="entry name" value="SDRFAMILY"/>
</dbReference>
<reference evidence="5" key="1">
    <citation type="submission" date="2021-06" db="EMBL/GenBank/DDBJ databases">
        <authorList>
            <consortium name="DOE Joint Genome Institute"/>
            <person name="Mondo S.J."/>
            <person name="Amses K.R."/>
            <person name="Simmons D.R."/>
            <person name="Longcore J.E."/>
            <person name="Seto K."/>
            <person name="Alves G.H."/>
            <person name="Bonds A.E."/>
            <person name="Quandt C.A."/>
            <person name="Davis W.J."/>
            <person name="Chang Y."/>
            <person name="Letcher P.M."/>
            <person name="Powell M.J."/>
            <person name="Kuo A."/>
            <person name="Labutti K."/>
            <person name="Pangilinan J."/>
            <person name="Andreopoulos W."/>
            <person name="Tritt A."/>
            <person name="Riley R."/>
            <person name="Hundley H."/>
            <person name="Johnson J."/>
            <person name="Lipzen A."/>
            <person name="Barry K."/>
            <person name="Berbee M.L."/>
            <person name="Buchler N.E."/>
            <person name="Grigoriev I.V."/>
            <person name="Spatafora J.W."/>
            <person name="Stajich J.E."/>
            <person name="James T.Y."/>
        </authorList>
    </citation>
    <scope>NUCLEOTIDE SEQUENCE</scope>
    <source>
        <strain evidence="5">AG</strain>
    </source>
</reference>
<dbReference type="SUPFAM" id="SSF51735">
    <property type="entry name" value="NAD(P)-binding Rossmann-fold domains"/>
    <property type="match status" value="1"/>
</dbReference>
<keyword evidence="6" id="KW-1185">Reference proteome</keyword>
<gene>
    <name evidence="5" type="ORF">K450DRAFT_272987</name>
</gene>
<dbReference type="FunFam" id="3.40.50.720:FF:000084">
    <property type="entry name" value="Short-chain dehydrogenase reductase"/>
    <property type="match status" value="1"/>
</dbReference>
<dbReference type="PANTHER" id="PTHR42879:SF2">
    <property type="entry name" value="3-OXOACYL-[ACYL-CARRIER-PROTEIN] REDUCTASE FABG"/>
    <property type="match status" value="1"/>
</dbReference>
<dbReference type="AlphaFoldDB" id="A0AAD5E7X2"/>
<dbReference type="GeneID" id="75918412"/>
<protein>
    <recommendedName>
        <fullName evidence="2">3-oxoacyl-[acyl-carrier-protein] reductase</fullName>
        <ecNumber evidence="2">1.1.1.100</ecNumber>
    </recommendedName>
</protein>
<dbReference type="Proteomes" id="UP001206595">
    <property type="component" value="Unassembled WGS sequence"/>
</dbReference>
<comment type="similarity">
    <text evidence="1 4">Belongs to the short-chain dehydrogenases/reductases (SDR) family.</text>
</comment>
<dbReference type="Gene3D" id="3.40.50.720">
    <property type="entry name" value="NAD(P)-binding Rossmann-like Domain"/>
    <property type="match status" value="1"/>
</dbReference>
<name>A0AAD5E7X2_UMBRA</name>
<evidence type="ECO:0000256" key="1">
    <source>
        <dbReference type="ARBA" id="ARBA00006484"/>
    </source>
</evidence>
<dbReference type="EMBL" id="MU620930">
    <property type="protein sequence ID" value="KAI8578382.1"/>
    <property type="molecule type" value="Genomic_DNA"/>
</dbReference>
<dbReference type="RefSeq" id="XP_051443386.1">
    <property type="nucleotide sequence ID" value="XM_051593070.1"/>
</dbReference>
<evidence type="ECO:0000256" key="2">
    <source>
        <dbReference type="ARBA" id="ARBA00012948"/>
    </source>
</evidence>
<dbReference type="EC" id="1.1.1.100" evidence="2"/>
<sequence length="272" mass="29221">MIPIEPRPTLAGRNAVVTGGASGIGEACARKLFSLGCTVVISDVNVERGHAVVQELMGSTEEGSSSKAIFIETDMSQGEETKQFAQTVLKTLGTVHILVNCAGIQTVSPIESFPEERFRLMNELMLVAPFLLTQAFLPSMYEAKWGRIVNIGSIHSLVASPAKVAYVMFKHALVGLTKSTAVEGGPHGVTANCICPSYVRTPLVEKQIADQAIIRGIPESEVIEKVMLPSNCVIRRLLEPNEVAELCAFLCSDAAQCITGSEQKIDCGWTSQ</sequence>
<dbReference type="PRINTS" id="PR00081">
    <property type="entry name" value="GDHRDH"/>
</dbReference>
<evidence type="ECO:0000313" key="6">
    <source>
        <dbReference type="Proteomes" id="UP001206595"/>
    </source>
</evidence>
<accession>A0AAD5E7X2</accession>
<proteinExistence type="inferred from homology"/>
<dbReference type="InterPro" id="IPR036291">
    <property type="entry name" value="NAD(P)-bd_dom_sf"/>
</dbReference>
<dbReference type="InterPro" id="IPR002347">
    <property type="entry name" value="SDR_fam"/>
</dbReference>
<evidence type="ECO:0000256" key="3">
    <source>
        <dbReference type="ARBA" id="ARBA00048508"/>
    </source>
</evidence>
<dbReference type="InterPro" id="IPR050259">
    <property type="entry name" value="SDR"/>
</dbReference>
<evidence type="ECO:0000256" key="4">
    <source>
        <dbReference type="RuleBase" id="RU000363"/>
    </source>
</evidence>
<dbReference type="PANTHER" id="PTHR42879">
    <property type="entry name" value="3-OXOACYL-(ACYL-CARRIER-PROTEIN) REDUCTASE"/>
    <property type="match status" value="1"/>
</dbReference>
<dbReference type="GO" id="GO:0004316">
    <property type="term" value="F:3-oxoacyl-[acyl-carrier-protein] reductase (NADPH) activity"/>
    <property type="evidence" value="ECO:0007669"/>
    <property type="project" value="UniProtKB-EC"/>
</dbReference>
<comment type="catalytic activity">
    <reaction evidence="3">
        <text>a (3R)-hydroxyacyl-[ACP] + NADP(+) = a 3-oxoacyl-[ACP] + NADPH + H(+)</text>
        <dbReference type="Rhea" id="RHEA:17397"/>
        <dbReference type="Rhea" id="RHEA-COMP:9916"/>
        <dbReference type="Rhea" id="RHEA-COMP:9945"/>
        <dbReference type="ChEBI" id="CHEBI:15378"/>
        <dbReference type="ChEBI" id="CHEBI:57783"/>
        <dbReference type="ChEBI" id="CHEBI:58349"/>
        <dbReference type="ChEBI" id="CHEBI:78776"/>
        <dbReference type="ChEBI" id="CHEBI:78827"/>
        <dbReference type="EC" id="1.1.1.100"/>
    </reaction>
</comment>
<organism evidence="5 6">
    <name type="scientific">Umbelopsis ramanniana AG</name>
    <dbReference type="NCBI Taxonomy" id="1314678"/>
    <lineage>
        <taxon>Eukaryota</taxon>
        <taxon>Fungi</taxon>
        <taxon>Fungi incertae sedis</taxon>
        <taxon>Mucoromycota</taxon>
        <taxon>Mucoromycotina</taxon>
        <taxon>Umbelopsidomycetes</taxon>
        <taxon>Umbelopsidales</taxon>
        <taxon>Umbelopsidaceae</taxon>
        <taxon>Umbelopsis</taxon>
    </lineage>
</organism>
<evidence type="ECO:0000313" key="5">
    <source>
        <dbReference type="EMBL" id="KAI8578382.1"/>
    </source>
</evidence>
<dbReference type="NCBIfam" id="NF009093">
    <property type="entry name" value="PRK12429.1"/>
    <property type="match status" value="1"/>
</dbReference>
<comment type="caution">
    <text evidence="5">The sequence shown here is derived from an EMBL/GenBank/DDBJ whole genome shotgun (WGS) entry which is preliminary data.</text>
</comment>
<dbReference type="Pfam" id="PF00106">
    <property type="entry name" value="adh_short"/>
    <property type="match status" value="1"/>
</dbReference>
<reference evidence="5" key="2">
    <citation type="journal article" date="2022" name="Proc. Natl. Acad. Sci. U.S.A.">
        <title>Diploid-dominant life cycles characterize the early evolution of Fungi.</title>
        <authorList>
            <person name="Amses K.R."/>
            <person name="Simmons D.R."/>
            <person name="Longcore J.E."/>
            <person name="Mondo S.J."/>
            <person name="Seto K."/>
            <person name="Jeronimo G.H."/>
            <person name="Bonds A.E."/>
            <person name="Quandt C.A."/>
            <person name="Davis W.J."/>
            <person name="Chang Y."/>
            <person name="Federici B.A."/>
            <person name="Kuo A."/>
            <person name="LaButti K."/>
            <person name="Pangilinan J."/>
            <person name="Andreopoulos W."/>
            <person name="Tritt A."/>
            <person name="Riley R."/>
            <person name="Hundley H."/>
            <person name="Johnson J."/>
            <person name="Lipzen A."/>
            <person name="Barry K."/>
            <person name="Lang B.F."/>
            <person name="Cuomo C.A."/>
            <person name="Buchler N.E."/>
            <person name="Grigoriev I.V."/>
            <person name="Spatafora J.W."/>
            <person name="Stajich J.E."/>
            <person name="James T.Y."/>
        </authorList>
    </citation>
    <scope>NUCLEOTIDE SEQUENCE</scope>
    <source>
        <strain evidence="5">AG</strain>
    </source>
</reference>